<reference evidence="3 4" key="1">
    <citation type="submission" date="2019-12" db="EMBL/GenBank/DDBJ databases">
        <title>Genomic-based taxomic classification of the family Erythrobacteraceae.</title>
        <authorList>
            <person name="Xu L."/>
        </authorList>
    </citation>
    <scope>NUCLEOTIDE SEQUENCE [LARGE SCALE GENOMIC DNA]</scope>
    <source>
        <strain evidence="3 4">M0322</strain>
    </source>
</reference>
<dbReference type="Gene3D" id="3.30.2140.10">
    <property type="entry name" value="Arylamine N-acetyltransferase"/>
    <property type="match status" value="1"/>
</dbReference>
<organism evidence="3 4">
    <name type="scientific">Alteraurantiacibacter buctensis</name>
    <dbReference type="NCBI Taxonomy" id="1503981"/>
    <lineage>
        <taxon>Bacteria</taxon>
        <taxon>Pseudomonadati</taxon>
        <taxon>Pseudomonadota</taxon>
        <taxon>Alphaproteobacteria</taxon>
        <taxon>Sphingomonadales</taxon>
        <taxon>Erythrobacteraceae</taxon>
        <taxon>Alteraurantiacibacter</taxon>
    </lineage>
</organism>
<dbReference type="PANTHER" id="PTHR11786:SF0">
    <property type="entry name" value="ARYLAMINE N-ACETYLTRANSFERASE 4-RELATED"/>
    <property type="match status" value="1"/>
</dbReference>
<proteinExistence type="inferred from homology"/>
<dbReference type="AlphaFoldDB" id="A0A844YU99"/>
<dbReference type="Proteomes" id="UP000466966">
    <property type="component" value="Unassembled WGS sequence"/>
</dbReference>
<gene>
    <name evidence="3" type="ORF">GRI99_02195</name>
</gene>
<keyword evidence="4" id="KW-1185">Reference proteome</keyword>
<dbReference type="PANTHER" id="PTHR11786">
    <property type="entry name" value="N-HYDROXYARYLAMINE O-ACETYLTRANSFERASE"/>
    <property type="match status" value="1"/>
</dbReference>
<name>A0A844YU99_9SPHN</name>
<dbReference type="RefSeq" id="WP_160770361.1">
    <property type="nucleotide sequence ID" value="NZ_WTYV01000001.1"/>
</dbReference>
<protein>
    <submittedName>
        <fullName evidence="3">Arylamine N-acetyltransferase</fullName>
    </submittedName>
</protein>
<evidence type="ECO:0000313" key="3">
    <source>
        <dbReference type="EMBL" id="MXO70441.1"/>
    </source>
</evidence>
<dbReference type="EMBL" id="WTYV01000001">
    <property type="protein sequence ID" value="MXO70441.1"/>
    <property type="molecule type" value="Genomic_DNA"/>
</dbReference>
<dbReference type="GO" id="GO:0016407">
    <property type="term" value="F:acetyltransferase activity"/>
    <property type="evidence" value="ECO:0007669"/>
    <property type="project" value="InterPro"/>
</dbReference>
<evidence type="ECO:0000256" key="1">
    <source>
        <dbReference type="ARBA" id="ARBA00006547"/>
    </source>
</evidence>
<evidence type="ECO:0000313" key="4">
    <source>
        <dbReference type="Proteomes" id="UP000466966"/>
    </source>
</evidence>
<dbReference type="Pfam" id="PF00797">
    <property type="entry name" value="Acetyltransf_2"/>
    <property type="match status" value="1"/>
</dbReference>
<dbReference type="SUPFAM" id="SSF54001">
    <property type="entry name" value="Cysteine proteinases"/>
    <property type="match status" value="1"/>
</dbReference>
<evidence type="ECO:0000256" key="2">
    <source>
        <dbReference type="RuleBase" id="RU003452"/>
    </source>
</evidence>
<sequence>MPDEKLFRYLARIGLAGPMPGDPAGLTRWLAAHRQAIPFENLDIPLGRGVAIDGANVFAKLVERRRGGYCFEQNRLLGDMLALADLPTRPLLARVLLGVPPGQVPPRTHVLLLARIGGQDWIADGGFGGSFVPPLPLADGASADTADGAAHRLRHIVDSRGEWLLERAEPVEGADGRYTPSSEWQPQYAFDLAPVAQGDLEQGNHWTSTRPGERFTTFHVVSRVLPGGFAGLTGDRLAIYRDGETQKRQVADLADYADVLDTVFGLSLPEEDLARLRPFG</sequence>
<dbReference type="InterPro" id="IPR038765">
    <property type="entry name" value="Papain-like_cys_pep_sf"/>
</dbReference>
<accession>A0A844YU99</accession>
<comment type="similarity">
    <text evidence="1 2">Belongs to the arylamine N-acetyltransferase family.</text>
</comment>
<comment type="caution">
    <text evidence="3">The sequence shown here is derived from an EMBL/GenBank/DDBJ whole genome shotgun (WGS) entry which is preliminary data.</text>
</comment>
<keyword evidence="3" id="KW-0808">Transferase</keyword>
<dbReference type="OrthoDB" id="7181050at2"/>
<dbReference type="PRINTS" id="PR01543">
    <property type="entry name" value="ANATRNSFRASE"/>
</dbReference>
<dbReference type="InterPro" id="IPR001447">
    <property type="entry name" value="Arylamine_N-AcTrfase"/>
</dbReference>
<dbReference type="Gene3D" id="2.40.128.150">
    <property type="entry name" value="Cysteine proteinases"/>
    <property type="match status" value="1"/>
</dbReference>